<protein>
    <recommendedName>
        <fullName evidence="2">Nephrocystin 3-like N-terminal domain-containing protein</fullName>
    </recommendedName>
</protein>
<accession>A0ABR3T6H4</accession>
<comment type="caution">
    <text evidence="3">The sequence shown here is derived from an EMBL/GenBank/DDBJ whole genome shotgun (WGS) entry which is preliminary data.</text>
</comment>
<dbReference type="PANTHER" id="PTHR10039:SF17">
    <property type="entry name" value="FUNGAL STAND N-TERMINAL GOODBYE DOMAIN-CONTAINING PROTEIN-RELATED"/>
    <property type="match status" value="1"/>
</dbReference>
<proteinExistence type="predicted"/>
<evidence type="ECO:0000256" key="1">
    <source>
        <dbReference type="ARBA" id="ARBA00022737"/>
    </source>
</evidence>
<dbReference type="EMBL" id="JAJVDC020000012">
    <property type="protein sequence ID" value="KAL1635082.1"/>
    <property type="molecule type" value="Genomic_DNA"/>
</dbReference>
<organism evidence="3 4">
    <name type="scientific">Neofusicoccum ribis</name>
    <dbReference type="NCBI Taxonomy" id="45134"/>
    <lineage>
        <taxon>Eukaryota</taxon>
        <taxon>Fungi</taxon>
        <taxon>Dikarya</taxon>
        <taxon>Ascomycota</taxon>
        <taxon>Pezizomycotina</taxon>
        <taxon>Dothideomycetes</taxon>
        <taxon>Dothideomycetes incertae sedis</taxon>
        <taxon>Botryosphaeriales</taxon>
        <taxon>Botryosphaeriaceae</taxon>
        <taxon>Neofusicoccum</taxon>
    </lineage>
</organism>
<keyword evidence="1" id="KW-0677">Repeat</keyword>
<dbReference type="Pfam" id="PF24883">
    <property type="entry name" value="NPHP3_N"/>
    <property type="match status" value="1"/>
</dbReference>
<dbReference type="InterPro" id="IPR056884">
    <property type="entry name" value="NPHP3-like_N"/>
</dbReference>
<evidence type="ECO:0000313" key="3">
    <source>
        <dbReference type="EMBL" id="KAL1635082.1"/>
    </source>
</evidence>
<dbReference type="InterPro" id="IPR027417">
    <property type="entry name" value="P-loop_NTPase"/>
</dbReference>
<keyword evidence="4" id="KW-1185">Reference proteome</keyword>
<evidence type="ECO:0000259" key="2">
    <source>
        <dbReference type="Pfam" id="PF24883"/>
    </source>
</evidence>
<dbReference type="Proteomes" id="UP001521116">
    <property type="component" value="Unassembled WGS sequence"/>
</dbReference>
<gene>
    <name evidence="3" type="ORF">SLS56_001834</name>
</gene>
<feature type="domain" description="Nephrocystin 3-like N-terminal" evidence="2">
    <location>
        <begin position="208"/>
        <end position="393"/>
    </location>
</feature>
<dbReference type="SUPFAM" id="SSF52540">
    <property type="entry name" value="P-loop containing nucleoside triphosphate hydrolases"/>
    <property type="match status" value="1"/>
</dbReference>
<evidence type="ECO:0000313" key="4">
    <source>
        <dbReference type="Proteomes" id="UP001521116"/>
    </source>
</evidence>
<reference evidence="3 4" key="1">
    <citation type="submission" date="2024-02" db="EMBL/GenBank/DDBJ databases">
        <title>De novo assembly and annotation of 12 fungi associated with fruit tree decline syndrome in Ontario, Canada.</title>
        <authorList>
            <person name="Sulman M."/>
            <person name="Ellouze W."/>
            <person name="Ilyukhin E."/>
        </authorList>
    </citation>
    <scope>NUCLEOTIDE SEQUENCE [LARGE SCALE GENOMIC DNA]</scope>
    <source>
        <strain evidence="3 4">M1-105</strain>
    </source>
</reference>
<sequence>MRSESKSITSQVDSTARRAAQITFDLFINLGGFGAEFLIQSGAHYKKHFTINGINETLHSVAPVLDDIRRYVDGFKDGVRMETPHREVVERRLKLFLEVCAVTTKVHKDNGGVIGKIKNYAKSAAGDDGGVGLKLKEMEEAQKREQHILLGDVWKTNQMIGNYIDFKGVANTRALRKIRQMLPLSENSPCWDFWTETHAGLQETMMEDTGTWIIESEYFKSWADVRSDAEQPVLVFESESGSGKSHLCCSIINELYRQSDNRSNPALIAYFYFERPRQQSSKDARERTDVSFRDALSALIWQISERDSAFRTYLSLQNVSPRGYTSTSMLWDVLMKFPRSQSSGSKKVFFLVVDGVNLAASHGLESLDKTLSHIIECVGELRAQNFQVRVLVSGTPECLKGLSERAIDNLKRITVTDHNQGDIQRFVQTKIRELSADWGNKDLGTLVDELQQKTCRNAGGSYYKAIYAIDEIQQTDGSQDQLESIWRRGPENDKELIAWHVNRLNKSLEREEIK</sequence>
<dbReference type="Gene3D" id="3.40.50.300">
    <property type="entry name" value="P-loop containing nucleotide triphosphate hydrolases"/>
    <property type="match status" value="1"/>
</dbReference>
<dbReference type="PANTHER" id="PTHR10039">
    <property type="entry name" value="AMELOGENIN"/>
    <property type="match status" value="1"/>
</dbReference>
<name>A0ABR3T6H4_9PEZI</name>